<dbReference type="EMBL" id="VSSQ01088972">
    <property type="protein sequence ID" value="MPN35414.1"/>
    <property type="molecule type" value="Genomic_DNA"/>
</dbReference>
<sequence>MTLCCKVDTFFALGVNVVDGGIQALTARPVFCCLLHDRLENHLLFIGDPWTLLAVVRFVLLPCFRPVTDGVDGIDTHRVSEVITIVSFYRYIRAYNVPALLFSIEVVVDVDRRLIEPLAAELIVSANNCRLAPLNGARLLCNMHQAHVTNVEANCPFTRNQVSQLLSWV</sequence>
<accession>A0A645HH18</accession>
<comment type="caution">
    <text evidence="1">The sequence shown here is derived from an EMBL/GenBank/DDBJ whole genome shotgun (WGS) entry which is preliminary data.</text>
</comment>
<proteinExistence type="predicted"/>
<name>A0A645HH18_9ZZZZ</name>
<gene>
    <name evidence="1" type="ORF">SDC9_182912</name>
</gene>
<dbReference type="AlphaFoldDB" id="A0A645HH18"/>
<protein>
    <submittedName>
        <fullName evidence="1">Uncharacterized protein</fullName>
    </submittedName>
</protein>
<evidence type="ECO:0000313" key="1">
    <source>
        <dbReference type="EMBL" id="MPN35414.1"/>
    </source>
</evidence>
<reference evidence="1" key="1">
    <citation type="submission" date="2019-08" db="EMBL/GenBank/DDBJ databases">
        <authorList>
            <person name="Kucharzyk K."/>
            <person name="Murdoch R.W."/>
            <person name="Higgins S."/>
            <person name="Loffler F."/>
        </authorList>
    </citation>
    <scope>NUCLEOTIDE SEQUENCE</scope>
</reference>
<organism evidence="1">
    <name type="scientific">bioreactor metagenome</name>
    <dbReference type="NCBI Taxonomy" id="1076179"/>
    <lineage>
        <taxon>unclassified sequences</taxon>
        <taxon>metagenomes</taxon>
        <taxon>ecological metagenomes</taxon>
    </lineage>
</organism>